<dbReference type="EMBL" id="JARO02005082">
    <property type="protein sequence ID" value="KPP67382.1"/>
    <property type="molecule type" value="Genomic_DNA"/>
</dbReference>
<feature type="compositionally biased region" description="Basic and acidic residues" evidence="1">
    <location>
        <begin position="711"/>
        <end position="727"/>
    </location>
</feature>
<proteinExistence type="predicted"/>
<dbReference type="SUPFAM" id="SSF49562">
    <property type="entry name" value="C2 domain (Calcium/lipid-binding domain, CaLB)"/>
    <property type="match status" value="1"/>
</dbReference>
<evidence type="ECO:0000256" key="1">
    <source>
        <dbReference type="SAM" id="MobiDB-lite"/>
    </source>
</evidence>
<feature type="compositionally biased region" description="Low complexity" evidence="1">
    <location>
        <begin position="182"/>
        <end position="193"/>
    </location>
</feature>
<dbReference type="Gene3D" id="2.60.40.150">
    <property type="entry name" value="C2 domain"/>
    <property type="match status" value="1"/>
</dbReference>
<dbReference type="GO" id="GO:1904491">
    <property type="term" value="P:protein localization to ciliary transition zone"/>
    <property type="evidence" value="ECO:0007669"/>
    <property type="project" value="TreeGrafter"/>
</dbReference>
<accession>A0A0P7UAZ1</accession>
<sequence length="2112" mass="238095">MRKKRRALQETLGRVREDADTQVECVQWEETGFSEVRSSMRQFERSPFGHTETAQVYRRSSQAEADLGKCLSAGTPELSATERLNCSPPQVLVATDWEMSKDGERTAVQEPSGSEEQQVATLKQTLKAQRMKRRKKHALLQPGLHSASVWGEELVEDTPAETPPEAVTGASEVERGPHAGESRTSVAAASSSRRSPRDLPPLPASSTLTLSEGPMKRRMVEKLKAARSKAESLLQQEALAEPASRLQGLRDRDPLTRFDTEADLGVRRRDDGAAPLVGRVTFREVAHRGWRRAEVDSGLPTAEEAYNFFTFNFDPEPLEEAAEQKKERRFVEDRGVEEEEEEEGGGGGEEEAQVEDGGEGESGSEEEDKEEDAEGRSEGAPLVEDQQGELFIDETAQDFLEEEGLYVGERPPVSLANQNILENRILQQDEAKKWFGDDGRVLALTDPIKQSSTRPPLFNLEEDLDPALQTVYRKALKTRHASRYVAGLGETAGRCQLDVDVSGLIFSHHPLFSREHVLGVRLVQLYDQHLNRQHRNITGLLTDKLHGLRNAVRNITDLHGDRGLNVVMRQRIAEYRLEVRNTRRLRDVEQEKDRTLLKSTLKVWKEMKALREFQRFTNTAYKLHLRKQEVNQSRDEQDFEEEIQMELVELQGELEEEYQRKISQYRQQLEEWKAWRKKQKVSSKKKKKKKKKKEPNEGDKDDEDEDEQEEKDLGSEPPKPEPPERQELSLLEQQVREKAARIRRKPGEPILVPEVTLSGNITPNEQCPRGEFARREDVARRSLFVKVLYNDKEVSRTDRRPLGADFRVHFGQIFNLKIANWPESVRLQVFEASGSSSALLAEVFVPLPESTVLTGSAPPQELEFSSSQRVTFNHEGVGSDVPFSFEADGSNKLTLLTSGKLSCCVSWAVGENDIPLAPPTSQTPGGIHGALRQTDAIACIGASGLSDMKRLSKWAAESRLDPNDPSNVVLMQLLTVASSGEVQVPDYFRLEQLQEEFNFVTDEELQKSRRFRLLTLRSQEVVEFRNYKNVPAVEREVSEKVFQDYEKRLRDGEVVDTKEHLDPHRAVVAKYLKKIRESVMNRFLIAKHHFLLSDLVQEDEVPSIGVLGLNIFKLAEPKRPLKPRRKERKKVTAQNLADGNIKLLVNIIRAYDIPSSQSALHGNDWPLNQVQVRPFVEVTFQRSVRQTTTADGPNPCWNEELELPFSAPNGDYSTSSLQSVKDEVFINIFDEMTFDITEDDRERGSTVHTRIEKHWLGSVKIPFSTIYLQSRIDGTFKVQSPPVLLGYSKERSLAGEGGYDSVLSLSEGSFITLFITIQPQLIPGESVREKFDSQEDERLLHAAEAFQRDAALRFPGRPCLTTVIDISGKAVFITRYVRPLSPPQELLDAFPNSPQEATELVARYVSLIPSLPDSVSFTSICDLWSTSDQFLALLAGDEEEHAVLLCCYFLAMGKKAWLIIGTAIPEGPTAYVLTYEQGRYLIWDPGRGQYYGQYDTFCPLQSVGCLINADNVWFNTQVYDAPMRMGFDVSRSKLWKPFFSRAFPNPGLSSVQPEELVYRRVDKVLKEKIMEWRPRHPTRWNRYCTSTLRHFLPKLEQSRGRDVGDEHRLELQSMLGDYRISGFPLNVPFSELQPIVEAVYSTGVHNVEVSNVEFALAVYVHPYASNVLSVWVYLASLVEVLLVEGLMDLVELLIVERGTHQHQLLQPHLSDEETPREVQVLQVSDVITSREAEESQLADSLLVSGGMARVPTGVSQSAPTVLRAASPPQQEECPHLACPLPAPTYCGQQAVLEVLKPLLLQQQDPPPFSGRPRLHSAASSMSASWTGSRTQTYVGMLARLPGLRLKTSACLAPPEPSCRKPLGCLVQLPDAGGVPLLHRSPRPRDSLFRVRSVILSQPDRSTCSRRWQVPRVDQLRERQEPGHLSNYIYQYLQGIHCDTPNQGAPPFRYQYNDTRPNKLENGSEGVDGGRVHSRFLCGTEKASHWVQVSPQRAGLGQARPRGAHLCTAAEVLWAQVLTLIPLLVQRVFESPLQFLGLVPQVKCLEVVTPSLVTVLCHHLLLDGLQFLVGEVLHQHGLEHLREILGEGIQALLQLLGIVQLLVLILWNQAEGL</sequence>
<feature type="compositionally biased region" description="Basic residues" evidence="1">
    <location>
        <begin position="683"/>
        <end position="693"/>
    </location>
</feature>
<dbReference type="PANTHER" id="PTHR20837">
    <property type="entry name" value="CENTROSOMAL PROTEIN-RELATED"/>
    <property type="match status" value="1"/>
</dbReference>
<comment type="caution">
    <text evidence="3">The sequence shown here is derived from an EMBL/GenBank/DDBJ whole genome shotgun (WGS) entry which is preliminary data.</text>
</comment>
<feature type="compositionally biased region" description="Acidic residues" evidence="1">
    <location>
        <begin position="699"/>
        <end position="710"/>
    </location>
</feature>
<evidence type="ECO:0000313" key="4">
    <source>
        <dbReference type="Proteomes" id="UP000034805"/>
    </source>
</evidence>
<dbReference type="Proteomes" id="UP000034805">
    <property type="component" value="Unassembled WGS sequence"/>
</dbReference>
<dbReference type="PANTHER" id="PTHR20837:SF7">
    <property type="entry name" value="COILED-COIL AND C2 DOMAIN-CONTAINING PROTEIN 2A"/>
    <property type="match status" value="1"/>
</dbReference>
<reference evidence="3 4" key="1">
    <citation type="submission" date="2015-08" db="EMBL/GenBank/DDBJ databases">
        <title>The genome of the Asian arowana (Scleropages formosus).</title>
        <authorList>
            <person name="Tan M.H."/>
            <person name="Gan H.M."/>
            <person name="Croft L.J."/>
            <person name="Austin C.M."/>
        </authorList>
    </citation>
    <scope>NUCLEOTIDE SEQUENCE [LARGE SCALE GENOMIC DNA]</scope>
    <source>
        <strain evidence="3">Aro1</strain>
    </source>
</reference>
<dbReference type="InterPro" id="IPR056290">
    <property type="entry name" value="CEPT76/DRC7_peptidase-like_dom"/>
</dbReference>
<feature type="compositionally biased region" description="Basic and acidic residues" evidence="1">
    <location>
        <begin position="172"/>
        <end position="181"/>
    </location>
</feature>
<gene>
    <name evidence="3" type="ORF">Z043_114033</name>
</gene>
<evidence type="ECO:0000259" key="2">
    <source>
        <dbReference type="PROSITE" id="PS50004"/>
    </source>
</evidence>
<feature type="compositionally biased region" description="Basic and acidic residues" evidence="1">
    <location>
        <begin position="322"/>
        <end position="334"/>
    </location>
</feature>
<evidence type="ECO:0000313" key="3">
    <source>
        <dbReference type="EMBL" id="KPP67382.1"/>
    </source>
</evidence>
<dbReference type="Pfam" id="PF15625">
    <property type="entry name" value="CC2D2AN-C2"/>
    <property type="match status" value="1"/>
</dbReference>
<dbReference type="InterPro" id="IPR052434">
    <property type="entry name" value="Tectonic-like_complex_comp"/>
</dbReference>
<feature type="non-terminal residue" evidence="3">
    <location>
        <position position="2112"/>
    </location>
</feature>
<protein>
    <recommendedName>
        <fullName evidence="2">C2 domain-containing protein</fullName>
    </recommendedName>
</protein>
<feature type="region of interest" description="Disordered" evidence="1">
    <location>
        <begin position="320"/>
        <end position="388"/>
    </location>
</feature>
<dbReference type="InterPro" id="IPR028928">
    <property type="entry name" value="CC2D2AN-C2"/>
</dbReference>
<dbReference type="Pfam" id="PF17661">
    <property type="entry name" value="DUF5523"/>
    <property type="match status" value="1"/>
</dbReference>
<dbReference type="InterPro" id="IPR035892">
    <property type="entry name" value="C2_domain_sf"/>
</dbReference>
<feature type="region of interest" description="Disordered" evidence="1">
    <location>
        <begin position="156"/>
        <end position="216"/>
    </location>
</feature>
<name>A0A0P7UAZ1_SCLFO</name>
<organism evidence="3 4">
    <name type="scientific">Scleropages formosus</name>
    <name type="common">Asian bonytongue</name>
    <name type="synonym">Osteoglossum formosum</name>
    <dbReference type="NCBI Taxonomy" id="113540"/>
    <lineage>
        <taxon>Eukaryota</taxon>
        <taxon>Metazoa</taxon>
        <taxon>Chordata</taxon>
        <taxon>Craniata</taxon>
        <taxon>Vertebrata</taxon>
        <taxon>Euteleostomi</taxon>
        <taxon>Actinopterygii</taxon>
        <taxon>Neopterygii</taxon>
        <taxon>Teleostei</taxon>
        <taxon>Osteoglossocephala</taxon>
        <taxon>Osteoglossomorpha</taxon>
        <taxon>Osteoglossiformes</taxon>
        <taxon>Osteoglossidae</taxon>
        <taxon>Scleropages</taxon>
    </lineage>
</organism>
<dbReference type="STRING" id="113540.ENSSFOP00015028728"/>
<dbReference type="InterPro" id="IPR000008">
    <property type="entry name" value="C2_dom"/>
</dbReference>
<feature type="compositionally biased region" description="Acidic residues" evidence="1">
    <location>
        <begin position="335"/>
        <end position="373"/>
    </location>
</feature>
<dbReference type="GO" id="GO:1905515">
    <property type="term" value="P:non-motile cilium assembly"/>
    <property type="evidence" value="ECO:0007669"/>
    <property type="project" value="TreeGrafter"/>
</dbReference>
<dbReference type="InterPro" id="IPR041510">
    <property type="entry name" value="DUF5523"/>
</dbReference>
<dbReference type="PROSITE" id="PS50004">
    <property type="entry name" value="C2"/>
    <property type="match status" value="1"/>
</dbReference>
<feature type="domain" description="C2" evidence="2">
    <location>
        <begin position="1125"/>
        <end position="1276"/>
    </location>
</feature>
<dbReference type="Pfam" id="PF24656">
    <property type="entry name" value="CEPT76_peptidase"/>
    <property type="match status" value="1"/>
</dbReference>
<feature type="region of interest" description="Disordered" evidence="1">
    <location>
        <begin position="683"/>
        <end position="731"/>
    </location>
</feature>
<dbReference type="GO" id="GO:0035869">
    <property type="term" value="C:ciliary transition zone"/>
    <property type="evidence" value="ECO:0007669"/>
    <property type="project" value="TreeGrafter"/>
</dbReference>
<dbReference type="SMART" id="SM00239">
    <property type="entry name" value="C2"/>
    <property type="match status" value="1"/>
</dbReference>
<dbReference type="Pfam" id="PF00168">
    <property type="entry name" value="C2"/>
    <property type="match status" value="1"/>
</dbReference>